<dbReference type="Pfam" id="PF16211">
    <property type="entry name" value="Histone_H2A_C"/>
    <property type="match status" value="1"/>
</dbReference>
<evidence type="ECO:0000256" key="12">
    <source>
        <dbReference type="ARBA" id="ARBA00022843"/>
    </source>
</evidence>
<protein>
    <submittedName>
        <fullName evidence="22">Histone H3.1</fullName>
    </submittedName>
</protein>
<dbReference type="CDD" id="cd22911">
    <property type="entry name" value="HFD_H3"/>
    <property type="match status" value="2"/>
</dbReference>
<feature type="region of interest" description="Disordered" evidence="19">
    <location>
        <begin position="511"/>
        <end position="547"/>
    </location>
</feature>
<evidence type="ECO:0000313" key="22">
    <source>
        <dbReference type="EMBL" id="KAG8511098.1"/>
    </source>
</evidence>
<dbReference type="InterPro" id="IPR000164">
    <property type="entry name" value="Histone_H3/CENP-A"/>
</dbReference>
<evidence type="ECO:0000256" key="19">
    <source>
        <dbReference type="SAM" id="MobiDB-lite"/>
    </source>
</evidence>
<evidence type="ECO:0000256" key="5">
    <source>
        <dbReference type="ARBA" id="ARBA00010343"/>
    </source>
</evidence>
<evidence type="ECO:0000256" key="2">
    <source>
        <dbReference type="ARBA" id="ARBA00004123"/>
    </source>
</evidence>
<feature type="domain" description="Core Histone H2A/H2B/H3" evidence="20">
    <location>
        <begin position="548"/>
        <end position="635"/>
    </location>
</feature>
<comment type="similarity">
    <text evidence="6">Belongs to the histone H2A family.</text>
</comment>
<evidence type="ECO:0000256" key="1">
    <source>
        <dbReference type="ARBA" id="ARBA00002001"/>
    </source>
</evidence>
<comment type="similarity">
    <text evidence="4">Belongs to the histone H4 family.</text>
</comment>
<dbReference type="FunFam" id="1.10.20.10:FF:000004">
    <property type="entry name" value="Histone H2A"/>
    <property type="match status" value="1"/>
</dbReference>
<dbReference type="GO" id="GO:0000786">
    <property type="term" value="C:nucleosome"/>
    <property type="evidence" value="ECO:0007669"/>
    <property type="project" value="UniProtKB-KW"/>
</dbReference>
<dbReference type="SMART" id="SM00414">
    <property type="entry name" value="H2A"/>
    <property type="match status" value="1"/>
</dbReference>
<dbReference type="PANTHER" id="PTHR11426">
    <property type="entry name" value="HISTONE H3"/>
    <property type="match status" value="1"/>
</dbReference>
<evidence type="ECO:0000256" key="18">
    <source>
        <dbReference type="ARBA" id="ARBA00023278"/>
    </source>
</evidence>
<evidence type="ECO:0000259" key="21">
    <source>
        <dbReference type="Pfam" id="PF16211"/>
    </source>
</evidence>
<dbReference type="FunFam" id="1.10.20.10:FF:000044">
    <property type="entry name" value="Histone H3.3"/>
    <property type="match status" value="2"/>
</dbReference>
<dbReference type="InterPro" id="IPR002119">
    <property type="entry name" value="Histone_H2A"/>
</dbReference>
<keyword evidence="16" id="KW-0539">Nucleus</keyword>
<sequence>ALKRAFGVRAEPRGAAPGGRSLGAGVLGDGLGALGHGVLGQLAGQQQAHGRLDLPRRDGRALVVVRQARRLARDALEDVVDERVHDAHGLGRDARVGVHLLQHLVHVHRVALLAAALALLAGGKARAKAKTRSSRAGLQFPVGRVHRLLRKGNYAERVGAGAPVYLAAVLEYLTAEILELAGNAARDNKKTRIIPRHLQLAIRNDEELNKLLGKVTIAQGGVLPNIQAVLLPKKTESHHKAKGNSGSSAMARTKQTARKSTGGKAPRKQLATKAARKSAPATGGVKKPHRYRPGTVALREIRRYQKSTELLIRKLPFQRLVREIAQDFKTDLRFQSSAVMALQEACEAYLVGLFEDTNLCAIHAKRVTIMPKDIQLARRIRGERASDVALYRWMSGRGKGGKGLGKGGAKRHRKVLRDNIQGITKPAIRRLARRGGVKRISGLIYEETRGVLKVFLENVIRDAVTYTEHAKRKTVTAMDDARGSIKAGTAAWALIPHRSSLFQAMARTKQTARKSTGGKAPRKQLATKAARKSAPATGGVKKPHRYRPGTVALREIRRYQKSTELLIRKLPFQRLVREIAQDFKTDLRFQSSAVMALQEACEAYLVGLFEDTNLCAIHAKRVTIMPKDIQLARRIRGERA</sequence>
<keyword evidence="8" id="KW-0158">Chromosome</keyword>
<evidence type="ECO:0000313" key="23">
    <source>
        <dbReference type="Proteomes" id="UP000700334"/>
    </source>
</evidence>
<comment type="caution">
    <text evidence="22">The sequence shown here is derived from an EMBL/GenBank/DDBJ whole genome shotgun (WGS) entry which is preliminary data.</text>
</comment>
<feature type="compositionally biased region" description="Polar residues" evidence="19">
    <location>
        <begin position="244"/>
        <end position="254"/>
    </location>
</feature>
<evidence type="ECO:0000256" key="17">
    <source>
        <dbReference type="ARBA" id="ARBA00023269"/>
    </source>
</evidence>
<evidence type="ECO:0000256" key="7">
    <source>
        <dbReference type="ARBA" id="ARBA00011538"/>
    </source>
</evidence>
<keyword evidence="18" id="KW-0379">Hydroxylation</keyword>
<dbReference type="SUPFAM" id="SSF47113">
    <property type="entry name" value="Histone-fold"/>
    <property type="match status" value="4"/>
</dbReference>
<accession>A0A8J5ZWJ2</accession>
<dbReference type="PROSITE" id="PS00959">
    <property type="entry name" value="HISTONE_H3_2"/>
    <property type="match status" value="2"/>
</dbReference>
<dbReference type="InterPro" id="IPR032454">
    <property type="entry name" value="Histone_H2A_C"/>
</dbReference>
<feature type="domain" description="Histone H2A C-terminal" evidence="21">
    <location>
        <begin position="206"/>
        <end position="240"/>
    </location>
</feature>
<dbReference type="Gene3D" id="1.10.20.10">
    <property type="entry name" value="Histone, subunit A"/>
    <property type="match status" value="4"/>
</dbReference>
<comment type="function">
    <text evidence="1">Core component of nucleosome. Nucleosomes wrap and compact DNA into chromatin, limiting DNA accessibility to the cellular machineries which require DNA as a template. Histones thereby play a central role in transcription regulation, DNA repair, DNA replication and chromosomal stability. DNA accessibility is regulated via a complex set of post-translational modifications of histones, also called histone code, and nucleosome remodeling.</text>
</comment>
<dbReference type="GO" id="GO:0030527">
    <property type="term" value="F:structural constituent of chromatin"/>
    <property type="evidence" value="ECO:0007669"/>
    <property type="project" value="InterPro"/>
</dbReference>
<organism evidence="22 23">
    <name type="scientific">Galemys pyrenaicus</name>
    <name type="common">Iberian desman</name>
    <name type="synonym">Pyrenean desman</name>
    <dbReference type="NCBI Taxonomy" id="202257"/>
    <lineage>
        <taxon>Eukaryota</taxon>
        <taxon>Metazoa</taxon>
        <taxon>Chordata</taxon>
        <taxon>Craniata</taxon>
        <taxon>Vertebrata</taxon>
        <taxon>Euteleostomi</taxon>
        <taxon>Mammalia</taxon>
        <taxon>Eutheria</taxon>
        <taxon>Laurasiatheria</taxon>
        <taxon>Eulipotyphla</taxon>
        <taxon>Talpidae</taxon>
        <taxon>Galemys</taxon>
    </lineage>
</organism>
<evidence type="ECO:0000256" key="3">
    <source>
        <dbReference type="ARBA" id="ARBA00004286"/>
    </source>
</evidence>
<evidence type="ECO:0000256" key="4">
    <source>
        <dbReference type="ARBA" id="ARBA00006564"/>
    </source>
</evidence>
<dbReference type="CDD" id="cd00074">
    <property type="entry name" value="HFD_H2A"/>
    <property type="match status" value="1"/>
</dbReference>
<keyword evidence="15" id="KW-0238">DNA-binding</keyword>
<name>A0A8J5ZWJ2_GALPY</name>
<evidence type="ECO:0000256" key="11">
    <source>
        <dbReference type="ARBA" id="ARBA00022765"/>
    </source>
</evidence>
<dbReference type="GO" id="GO:0005634">
    <property type="term" value="C:nucleus"/>
    <property type="evidence" value="ECO:0007669"/>
    <property type="project" value="UniProtKB-SubCell"/>
</dbReference>
<feature type="region of interest" description="Disordered" evidence="19">
    <location>
        <begin position="234"/>
        <end position="292"/>
    </location>
</feature>
<evidence type="ECO:0000256" key="8">
    <source>
        <dbReference type="ARBA" id="ARBA00022454"/>
    </source>
</evidence>
<keyword evidence="11" id="KW-0013">ADP-ribosylation</keyword>
<dbReference type="Proteomes" id="UP000700334">
    <property type="component" value="Unassembled WGS sequence"/>
</dbReference>
<evidence type="ECO:0000259" key="20">
    <source>
        <dbReference type="Pfam" id="PF00125"/>
    </source>
</evidence>
<reference evidence="22" key="1">
    <citation type="journal article" date="2021" name="Evol. Appl.">
        <title>The genome of the Pyrenean desman and the effects of bottlenecks and inbreeding on the genomic landscape of an endangered species.</title>
        <authorList>
            <person name="Escoda L."/>
            <person name="Castresana J."/>
        </authorList>
    </citation>
    <scope>NUCLEOTIDE SEQUENCE</scope>
    <source>
        <strain evidence="22">IBE-C5619</strain>
    </source>
</reference>
<dbReference type="CDD" id="cd22912">
    <property type="entry name" value="HFD_H4"/>
    <property type="match status" value="1"/>
</dbReference>
<dbReference type="InterPro" id="IPR032458">
    <property type="entry name" value="Histone_H2A_CS"/>
</dbReference>
<gene>
    <name evidence="22" type="ORF">J0S82_000055</name>
</gene>
<keyword evidence="10" id="KW-1017">Isopeptide bond</keyword>
<evidence type="ECO:0000256" key="10">
    <source>
        <dbReference type="ARBA" id="ARBA00022499"/>
    </source>
</evidence>
<comment type="subcellular location">
    <subcellularLocation>
        <location evidence="3">Chromosome</location>
    </subcellularLocation>
    <subcellularLocation>
        <location evidence="2">Nucleus</location>
    </subcellularLocation>
</comment>
<proteinExistence type="inferred from homology"/>
<dbReference type="AlphaFoldDB" id="A0A8J5ZWJ2"/>
<feature type="domain" description="Core Histone H2A/H2B/H3" evidence="20">
    <location>
        <begin position="127"/>
        <end position="203"/>
    </location>
</feature>
<evidence type="ECO:0000256" key="15">
    <source>
        <dbReference type="ARBA" id="ARBA00023125"/>
    </source>
</evidence>
<dbReference type="InterPro" id="IPR009072">
    <property type="entry name" value="Histone-fold"/>
</dbReference>
<keyword evidence="17" id="KW-0544">Nucleosome core</keyword>
<dbReference type="PRINTS" id="PR00622">
    <property type="entry name" value="HISTONEH3"/>
</dbReference>
<dbReference type="FunFam" id="1.10.20.10:FF:000012">
    <property type="entry name" value="Histone H4"/>
    <property type="match status" value="1"/>
</dbReference>
<dbReference type="EMBL" id="JAGFMF010011857">
    <property type="protein sequence ID" value="KAG8511098.1"/>
    <property type="molecule type" value="Genomic_DNA"/>
</dbReference>
<dbReference type="OrthoDB" id="9891818at2759"/>
<keyword evidence="13" id="KW-0164">Citrullination</keyword>
<dbReference type="InterPro" id="IPR007125">
    <property type="entry name" value="H2A/H2B/H3"/>
</dbReference>
<comment type="subunit">
    <text evidence="7">The nucleosome is a histone octamer containing two molecules each of H2A, H2B, H3 and H4 assembled in one H3-H4 heterotetramer and two H2A-H2B heterodimers. The octamer wraps approximately 147 bp of DNA.</text>
</comment>
<keyword evidence="23" id="KW-1185">Reference proteome</keyword>
<dbReference type="PROSITE" id="PS00322">
    <property type="entry name" value="HISTONE_H3_1"/>
    <property type="match status" value="2"/>
</dbReference>
<dbReference type="PROSITE" id="PS00046">
    <property type="entry name" value="HISTONE_H2A"/>
    <property type="match status" value="1"/>
</dbReference>
<evidence type="ECO:0000256" key="9">
    <source>
        <dbReference type="ARBA" id="ARBA00022481"/>
    </source>
</evidence>
<evidence type="ECO:0000256" key="6">
    <source>
        <dbReference type="ARBA" id="ARBA00010691"/>
    </source>
</evidence>
<dbReference type="PROSITE" id="PS00047">
    <property type="entry name" value="HISTONE_H4"/>
    <property type="match status" value="1"/>
</dbReference>
<evidence type="ECO:0000256" key="16">
    <source>
        <dbReference type="ARBA" id="ARBA00023242"/>
    </source>
</evidence>
<dbReference type="GO" id="GO:0003677">
    <property type="term" value="F:DNA binding"/>
    <property type="evidence" value="ECO:0007669"/>
    <property type="project" value="UniProtKB-KW"/>
</dbReference>
<feature type="domain" description="Core Histone H2A/H2B/H3" evidence="20">
    <location>
        <begin position="293"/>
        <end position="380"/>
    </location>
</feature>
<dbReference type="InterPro" id="IPR019809">
    <property type="entry name" value="Histone_H4_CS"/>
</dbReference>
<feature type="non-terminal residue" evidence="22">
    <location>
        <position position="1"/>
    </location>
</feature>
<dbReference type="InterPro" id="IPR001951">
    <property type="entry name" value="Histone_H4"/>
</dbReference>
<dbReference type="GO" id="GO:0046982">
    <property type="term" value="F:protein heterodimerization activity"/>
    <property type="evidence" value="ECO:0007669"/>
    <property type="project" value="InterPro"/>
</dbReference>
<keyword evidence="12" id="KW-0832">Ubl conjugation</keyword>
<keyword evidence="14" id="KW-0007">Acetylation</keyword>
<evidence type="ECO:0000256" key="13">
    <source>
        <dbReference type="ARBA" id="ARBA00022934"/>
    </source>
</evidence>
<dbReference type="FunFam" id="1.10.20.10:FF:000078">
    <property type="entry name" value="Histone H3"/>
    <property type="match status" value="2"/>
</dbReference>
<evidence type="ECO:0000256" key="14">
    <source>
        <dbReference type="ARBA" id="ARBA00022990"/>
    </source>
</evidence>
<dbReference type="Pfam" id="PF00125">
    <property type="entry name" value="Histone"/>
    <property type="match status" value="3"/>
</dbReference>
<keyword evidence="9" id="KW-0488">Methylation</keyword>
<comment type="similarity">
    <text evidence="5">Belongs to the histone H3 family.</text>
</comment>
<dbReference type="SMART" id="SM00428">
    <property type="entry name" value="H3"/>
    <property type="match status" value="2"/>
</dbReference>
<dbReference type="SMART" id="SM00417">
    <property type="entry name" value="H4"/>
    <property type="match status" value="1"/>
</dbReference>